<protein>
    <submittedName>
        <fullName evidence="2">Uncharacterized protein</fullName>
    </submittedName>
</protein>
<sequence length="85" mass="9222">MLPPVKTNPGRKNSSEQELTFGANIPEFGPEGQGETGAYQNKWNGLGNGFFDSIYTSKGSGKDLPDSIEGIYLVHGENNTYHTKS</sequence>
<feature type="region of interest" description="Disordered" evidence="1">
    <location>
        <begin position="1"/>
        <end position="40"/>
    </location>
</feature>
<evidence type="ECO:0000313" key="2">
    <source>
        <dbReference type="EMBL" id="GAH42923.1"/>
    </source>
</evidence>
<organism evidence="2">
    <name type="scientific">marine sediment metagenome</name>
    <dbReference type="NCBI Taxonomy" id="412755"/>
    <lineage>
        <taxon>unclassified sequences</taxon>
        <taxon>metagenomes</taxon>
        <taxon>ecological metagenomes</taxon>
    </lineage>
</organism>
<name>X1HC77_9ZZZZ</name>
<proteinExistence type="predicted"/>
<dbReference type="AlphaFoldDB" id="X1HC77"/>
<reference evidence="2" key="1">
    <citation type="journal article" date="2014" name="Front. Microbiol.">
        <title>High frequency of phylogenetically diverse reductive dehalogenase-homologous genes in deep subseafloor sedimentary metagenomes.</title>
        <authorList>
            <person name="Kawai M."/>
            <person name="Futagami T."/>
            <person name="Toyoda A."/>
            <person name="Takaki Y."/>
            <person name="Nishi S."/>
            <person name="Hori S."/>
            <person name="Arai W."/>
            <person name="Tsubouchi T."/>
            <person name="Morono Y."/>
            <person name="Uchiyama I."/>
            <person name="Ito T."/>
            <person name="Fujiyama A."/>
            <person name="Inagaki F."/>
            <person name="Takami H."/>
        </authorList>
    </citation>
    <scope>NUCLEOTIDE SEQUENCE</scope>
    <source>
        <strain evidence="2">Expedition CK06-06</strain>
    </source>
</reference>
<evidence type="ECO:0000256" key="1">
    <source>
        <dbReference type="SAM" id="MobiDB-lite"/>
    </source>
</evidence>
<dbReference type="EMBL" id="BARU01011243">
    <property type="protein sequence ID" value="GAH42923.1"/>
    <property type="molecule type" value="Genomic_DNA"/>
</dbReference>
<accession>X1HC77</accession>
<gene>
    <name evidence="2" type="ORF">S03H2_21174</name>
</gene>
<comment type="caution">
    <text evidence="2">The sequence shown here is derived from an EMBL/GenBank/DDBJ whole genome shotgun (WGS) entry which is preliminary data.</text>
</comment>